<name>A0A1G9MB28_9BACT</name>
<keyword evidence="3" id="KW-1185">Reference proteome</keyword>
<accession>A0A1G9MB28</accession>
<evidence type="ECO:0000313" key="2">
    <source>
        <dbReference type="EMBL" id="SDL71470.1"/>
    </source>
</evidence>
<reference evidence="2 3" key="1">
    <citation type="submission" date="2016-10" db="EMBL/GenBank/DDBJ databases">
        <authorList>
            <person name="de Groot N.N."/>
        </authorList>
    </citation>
    <scope>NUCLEOTIDE SEQUENCE [LARGE SCALE GENOMIC DNA]</scope>
    <source>
        <strain evidence="2 3">DSM 21668</strain>
    </source>
</reference>
<dbReference type="Proteomes" id="UP000198901">
    <property type="component" value="Unassembled WGS sequence"/>
</dbReference>
<organism evidence="2 3">
    <name type="scientific">Siphonobacter aquaeclarae</name>
    <dbReference type="NCBI Taxonomy" id="563176"/>
    <lineage>
        <taxon>Bacteria</taxon>
        <taxon>Pseudomonadati</taxon>
        <taxon>Bacteroidota</taxon>
        <taxon>Cytophagia</taxon>
        <taxon>Cytophagales</taxon>
        <taxon>Cytophagaceae</taxon>
        <taxon>Siphonobacter</taxon>
    </lineage>
</organism>
<dbReference type="AlphaFoldDB" id="A0A1G9MB28"/>
<proteinExistence type="predicted"/>
<feature type="signal peptide" evidence="1">
    <location>
        <begin position="1"/>
        <end position="23"/>
    </location>
</feature>
<keyword evidence="1" id="KW-0732">Signal</keyword>
<protein>
    <recommendedName>
        <fullName evidence="4">Outer membrane protein beta-barrel domain-containing protein</fullName>
    </recommendedName>
</protein>
<feature type="chain" id="PRO_5011569374" description="Outer membrane protein beta-barrel domain-containing protein" evidence="1">
    <location>
        <begin position="24"/>
        <end position="157"/>
    </location>
</feature>
<dbReference type="EMBL" id="FNGS01000003">
    <property type="protein sequence ID" value="SDL71470.1"/>
    <property type="molecule type" value="Genomic_DNA"/>
</dbReference>
<evidence type="ECO:0008006" key="4">
    <source>
        <dbReference type="Google" id="ProtNLM"/>
    </source>
</evidence>
<evidence type="ECO:0000313" key="3">
    <source>
        <dbReference type="Proteomes" id="UP000198901"/>
    </source>
</evidence>
<dbReference type="RefSeq" id="WP_245689883.1">
    <property type="nucleotide sequence ID" value="NZ_FNGS01000003.1"/>
</dbReference>
<evidence type="ECO:0000256" key="1">
    <source>
        <dbReference type="SAM" id="SignalP"/>
    </source>
</evidence>
<sequence length="157" mass="17754">MRFFFLSGLLLLITGIHELQAQAAVGYYPFNSVLTVSSNPKNPFWVDARFQTNSIFSSLNTEIAPMVSFYRKPTHLFYAGVGANLGIIGKIVDSDAKLLQGYFLSVGTRVYPLSKVPQLGVAFEISPYSREDFKTGNFRTWLGITWQFRKKKEETPQ</sequence>
<gene>
    <name evidence="2" type="ORF">SAMN04488090_1526</name>
</gene>